<organism evidence="1 2">
    <name type="scientific">Antarcticirhabdus aurantiaca</name>
    <dbReference type="NCBI Taxonomy" id="2606717"/>
    <lineage>
        <taxon>Bacteria</taxon>
        <taxon>Pseudomonadati</taxon>
        <taxon>Pseudomonadota</taxon>
        <taxon>Alphaproteobacteria</taxon>
        <taxon>Hyphomicrobiales</taxon>
        <taxon>Aurantimonadaceae</taxon>
        <taxon>Antarcticirhabdus</taxon>
    </lineage>
</organism>
<dbReference type="Proteomes" id="UP001163223">
    <property type="component" value="Chromosome"/>
</dbReference>
<accession>A0ACD4NSV7</accession>
<sequence>MTVRWTRPALQDVEQIQDFVAKDSPVAARRLAQALISRSTAILADNPSAGRAGRVADTRELVVSGTAFIVVYRLRQSVEILAVFHGAREWPDEFSA</sequence>
<dbReference type="EMBL" id="CP113520">
    <property type="protein sequence ID" value="WAJ30055.1"/>
    <property type="molecule type" value="Genomic_DNA"/>
</dbReference>
<evidence type="ECO:0000313" key="2">
    <source>
        <dbReference type="Proteomes" id="UP001163223"/>
    </source>
</evidence>
<gene>
    <name evidence="1" type="ORF">OXU80_07550</name>
</gene>
<evidence type="ECO:0000313" key="1">
    <source>
        <dbReference type="EMBL" id="WAJ30055.1"/>
    </source>
</evidence>
<reference evidence="1" key="1">
    <citation type="submission" date="2022-11" db="EMBL/GenBank/DDBJ databases">
        <title>beta-Carotene-producing bacterium, Jeongeuplla avenae sp. nov., alleviates the salt stress of Arabidopsis seedlings.</title>
        <authorList>
            <person name="Jiang L."/>
            <person name="Lee J."/>
        </authorList>
    </citation>
    <scope>NUCLEOTIDE SEQUENCE</scope>
    <source>
        <strain evidence="1">DY_R2A_6</strain>
    </source>
</reference>
<protein>
    <submittedName>
        <fullName evidence="1">Type II toxin-antitoxin system RelE/ParE family toxin</fullName>
    </submittedName>
</protein>
<name>A0ACD4NSV7_9HYPH</name>
<keyword evidence="2" id="KW-1185">Reference proteome</keyword>
<proteinExistence type="predicted"/>